<reference evidence="1 2" key="1">
    <citation type="submission" date="2016-04" db="EMBL/GenBank/DDBJ databases">
        <authorList>
            <person name="Evans L.H."/>
            <person name="Alamgir A."/>
            <person name="Owens N."/>
            <person name="Weber N.D."/>
            <person name="Virtaneva K."/>
            <person name="Barbian K."/>
            <person name="Babar A."/>
            <person name="Rosenke K."/>
        </authorList>
    </citation>
    <scope>NUCLEOTIDE SEQUENCE [LARGE SCALE GENOMIC DNA]</scope>
    <source>
        <strain evidence="1">NIES-2108</strain>
    </source>
</reference>
<accession>A0A367RQI1</accession>
<dbReference type="AlphaFoldDB" id="A0A367RQI1"/>
<proteinExistence type="predicted"/>
<organism evidence="1 2">
    <name type="scientific">Nostoc punctiforme NIES-2108</name>
    <dbReference type="NCBI Taxonomy" id="1356359"/>
    <lineage>
        <taxon>Bacteria</taxon>
        <taxon>Bacillati</taxon>
        <taxon>Cyanobacteriota</taxon>
        <taxon>Cyanophyceae</taxon>
        <taxon>Nostocales</taxon>
        <taxon>Nostocaceae</taxon>
        <taxon>Nostoc</taxon>
    </lineage>
</organism>
<dbReference type="EMBL" id="LXQE01000125">
    <property type="protein sequence ID" value="RCJ38101.1"/>
    <property type="molecule type" value="Genomic_DNA"/>
</dbReference>
<gene>
    <name evidence="1" type="ORF">A6769_10130</name>
</gene>
<evidence type="ECO:0000313" key="2">
    <source>
        <dbReference type="Proteomes" id="UP000252085"/>
    </source>
</evidence>
<comment type="caution">
    <text evidence="1">The sequence shown here is derived from an EMBL/GenBank/DDBJ whole genome shotgun (WGS) entry which is preliminary data.</text>
</comment>
<protein>
    <submittedName>
        <fullName evidence="1">Uncharacterized protein</fullName>
    </submittedName>
</protein>
<evidence type="ECO:0000313" key="1">
    <source>
        <dbReference type="EMBL" id="RCJ38101.1"/>
    </source>
</evidence>
<name>A0A367RQI1_NOSPU</name>
<sequence length="577" mass="60678">MSRGNEVNVRLTATDLISPQIANLKNNIAGIGSVPGMQNGLMGSLLGNLGSNGVMAALNMVSSGIQNAIGSIGQAAKTQTLGLAEAGDLAGKLGVSFAKAKDLVRDTRMEIVKMAAALPGETEDFTNIGSSLSSTVAGLAKGDTKKYKDMLLGMTEGYGVLGSIRGADSTMGGNTLNKLLSGGSTLAEAFNVEIFARNPALREEILKQHKLLAGGKEFKELSTQTRFEILDAARKKAITQETLASFDGTVDSMVQIMKTNIFNQDTGLFGFLKAIPSMGNRTGLDGVQGLMLTLGSLGQTVMPFVNSLGFNSDTFMAGFIGITDWFTDLTNGFNGLLQGENILSMDGVFNGFVDGIKNAFNGTFQGLEKIIDSMDWMKVGTGLSRLGFAIWRGIWQIDWGTVARVLFKAAITVPVSIIAGGISNLAYEVVESVRGAFKFITDSIMGFMDSINPVNKVKSALGIQSGSQGEKVVNKVADFGIKQAVGTIPGIGGALKTGMDIYGILNPAKTDSEGLNQPMGSTSPLPEIKGNAGAKQISYNPSFTIAPQAGTDAEGLVALIRNTINNDWNEFKANALV</sequence>
<dbReference type="Proteomes" id="UP000252085">
    <property type="component" value="Unassembled WGS sequence"/>
</dbReference>